<sequence length="294" mass="32478">MERKQQSRSGIAFFLVAVGLVFTAIAATVLLANEQRHLKQLLAGLGFSMTPPQAERLPETVRGPRKKPEPPKALLPAHIFANLATPEQQFIRQIRSDPRALCEGLREAGFRDLEWKSAESGRWECSSLVPFARPGQEPSSSIFILVKGRGEEEITSFRVKLNIEHSGDTPVVTSAAAKAASVFLREVRWAGSASVTLQIQGLQEFDLKRFGSRIQFKREMGDTPRYNFLANQAARARPKSIAELYFDREKWLVPGDGTSVSYIRGPSAWTRPVQSTEPQSAAGQPAGRGATPEH</sequence>
<feature type="transmembrane region" description="Helical" evidence="2">
    <location>
        <begin position="12"/>
        <end position="32"/>
    </location>
</feature>
<proteinExistence type="predicted"/>
<dbReference type="Proteomes" id="UP000231987">
    <property type="component" value="Unassembled WGS sequence"/>
</dbReference>
<evidence type="ECO:0008006" key="5">
    <source>
        <dbReference type="Google" id="ProtNLM"/>
    </source>
</evidence>
<dbReference type="EMBL" id="NJGD01000024">
    <property type="protein sequence ID" value="PJR10338.1"/>
    <property type="molecule type" value="Genomic_DNA"/>
</dbReference>
<evidence type="ECO:0000256" key="2">
    <source>
        <dbReference type="SAM" id="Phobius"/>
    </source>
</evidence>
<name>A0A2J0YUY2_RHIML</name>
<keyword evidence="2" id="KW-0472">Membrane</keyword>
<feature type="region of interest" description="Disordered" evidence="1">
    <location>
        <begin position="268"/>
        <end position="294"/>
    </location>
</feature>
<feature type="compositionally biased region" description="Polar residues" evidence="1">
    <location>
        <begin position="272"/>
        <end position="282"/>
    </location>
</feature>
<reference evidence="3 4" key="1">
    <citation type="submission" date="2017-06" db="EMBL/GenBank/DDBJ databases">
        <title>Ensifer strains isolated from leguminous trees and herbs display diverse denitrification phenotypes with some acting as strong N2O sinks.</title>
        <authorList>
            <person name="Woliy K."/>
            <person name="Mania D."/>
            <person name="Bakken L.R."/>
            <person name="Frostegard A."/>
        </authorList>
    </citation>
    <scope>NUCLEOTIDE SEQUENCE [LARGE SCALE GENOMIC DNA]</scope>
    <source>
        <strain evidence="3 4">AC50a</strain>
    </source>
</reference>
<protein>
    <recommendedName>
        <fullName evidence="5">PssV</fullName>
    </recommendedName>
</protein>
<keyword evidence="2" id="KW-1133">Transmembrane helix</keyword>
<dbReference type="InterPro" id="IPR046071">
    <property type="entry name" value="DUF6030"/>
</dbReference>
<dbReference type="Pfam" id="PF19495">
    <property type="entry name" value="DUF6030"/>
    <property type="match status" value="1"/>
</dbReference>
<comment type="caution">
    <text evidence="3">The sequence shown here is derived from an EMBL/GenBank/DDBJ whole genome shotgun (WGS) entry which is preliminary data.</text>
</comment>
<gene>
    <name evidence="3" type="ORF">CEJ86_29750</name>
</gene>
<dbReference type="RefSeq" id="WP_100674625.1">
    <property type="nucleotide sequence ID" value="NZ_NJGD01000024.1"/>
</dbReference>
<keyword evidence="2" id="KW-0812">Transmembrane</keyword>
<evidence type="ECO:0000313" key="3">
    <source>
        <dbReference type="EMBL" id="PJR10338.1"/>
    </source>
</evidence>
<evidence type="ECO:0000313" key="4">
    <source>
        <dbReference type="Proteomes" id="UP000231987"/>
    </source>
</evidence>
<organism evidence="3 4">
    <name type="scientific">Rhizobium meliloti</name>
    <name type="common">Ensifer meliloti</name>
    <name type="synonym">Sinorhizobium meliloti</name>
    <dbReference type="NCBI Taxonomy" id="382"/>
    <lineage>
        <taxon>Bacteria</taxon>
        <taxon>Pseudomonadati</taxon>
        <taxon>Pseudomonadota</taxon>
        <taxon>Alphaproteobacteria</taxon>
        <taxon>Hyphomicrobiales</taxon>
        <taxon>Rhizobiaceae</taxon>
        <taxon>Sinorhizobium/Ensifer group</taxon>
        <taxon>Sinorhizobium</taxon>
    </lineage>
</organism>
<dbReference type="AlphaFoldDB" id="A0A2J0YUY2"/>
<evidence type="ECO:0000256" key="1">
    <source>
        <dbReference type="SAM" id="MobiDB-lite"/>
    </source>
</evidence>
<accession>A0A2J0YUY2</accession>